<reference evidence="7 8" key="2">
    <citation type="journal article" date="2010" name="Nucleic Acids Res.">
        <title>BeetleBase in 2010: revisions to provide comprehensive genomic information for Tribolium castaneum.</title>
        <authorList>
            <person name="Kim H.S."/>
            <person name="Murphy T."/>
            <person name="Xia J."/>
            <person name="Caragea D."/>
            <person name="Park Y."/>
            <person name="Beeman R.W."/>
            <person name="Lorenzen M.D."/>
            <person name="Butcher S."/>
            <person name="Manak J.R."/>
            <person name="Brown S.J."/>
        </authorList>
    </citation>
    <scope>GENOME REANNOTATION</scope>
    <source>
        <strain evidence="7 8">Georgia GA2</strain>
    </source>
</reference>
<accession>D2A2W5</accession>
<dbReference type="PANTHER" id="PTHR12072">
    <property type="entry name" value="CWF19, CELL CYCLE CONTROL PROTEIN"/>
    <property type="match status" value="1"/>
</dbReference>
<sequence length="530" mass="61901">MGKHKEKSKKHKKDKKREWARESGSDSSSDEWVEKDKYSSSEDETSKNKPKEKSSTDREEWMSLPSSFLTESHLDRRRNREENKRWEREREQYNPRSHSRELNPYWKDGGDGLPKFKKPSDEHNFSYKSTNRPQSSSNWKKKPSEQPKERETSPEAQDQGEILSDKELNALAAKLVKAEIMGKTELVKELKAKLEAARQRKDSSKPTEEVLLTQTDSQGHTRPVRQQADYEPSGSRKRKRKVETHQDGQRVRYFADDDKHSLQQMFENEKFNSVEDQNSEFMRMASKVRKNDDLDEIFSDNIRKKEDGAKTDRRNRDRAINEHQRVAQSIDNCKLCLQSDSMAKHLMVSLGETAFLSLPPYEPVNEGHCLIAPIRHVTCSTLLDENEWSDIMDFRKALTRMFSAKNLDVIFFETAKNLDRYPHMYIECIPLGKEEGDLAPIYFKKAIDECEAEWAQNKKLVSLKGKDVRRAVPKGLPYFFVSFGMEEGFAHVIEDQKTFPNNFAQEVIGGMLDLHHSKWRKPKYQRMGRL</sequence>
<evidence type="ECO:0000256" key="2">
    <source>
        <dbReference type="ARBA" id="ARBA00023054"/>
    </source>
</evidence>
<dbReference type="FunCoup" id="D2A2W5">
    <property type="interactions" value="1539"/>
</dbReference>
<feature type="compositionally biased region" description="Basic and acidic residues" evidence="4">
    <location>
        <begin position="142"/>
        <end position="153"/>
    </location>
</feature>
<dbReference type="AlphaFoldDB" id="D2A2W5"/>
<feature type="region of interest" description="Disordered" evidence="4">
    <location>
        <begin position="1"/>
        <end position="164"/>
    </location>
</feature>
<feature type="compositionally biased region" description="Basic and acidic residues" evidence="4">
    <location>
        <begin position="192"/>
        <end position="208"/>
    </location>
</feature>
<gene>
    <name evidence="7" type="primary">AUGUSTUS-3.0.2_07615</name>
    <name evidence="7" type="ORF">TcasGA2_TC007615</name>
</gene>
<name>D2A2W5_TRICA</name>
<dbReference type="InterPro" id="IPR006768">
    <property type="entry name" value="Cwf19-like_C_dom-1"/>
</dbReference>
<dbReference type="InterPro" id="IPR040194">
    <property type="entry name" value="Cwf19-like"/>
</dbReference>
<evidence type="ECO:0000256" key="1">
    <source>
        <dbReference type="ARBA" id="ARBA00006795"/>
    </source>
</evidence>
<feature type="compositionally biased region" description="Basic residues" evidence="4">
    <location>
        <begin position="1"/>
        <end position="15"/>
    </location>
</feature>
<comment type="similarity">
    <text evidence="1">Belongs to the CWF19 family.</text>
</comment>
<dbReference type="eggNOG" id="KOG2477">
    <property type="taxonomic scope" value="Eukaryota"/>
</dbReference>
<feature type="compositionally biased region" description="Basic and acidic residues" evidence="4">
    <location>
        <begin position="72"/>
        <end position="101"/>
    </location>
</feature>
<dbReference type="Gene3D" id="3.30.428.10">
    <property type="entry name" value="HIT-like"/>
    <property type="match status" value="1"/>
</dbReference>
<dbReference type="InterPro" id="IPR006767">
    <property type="entry name" value="Cwf19-like_C_dom-2"/>
</dbReference>
<dbReference type="SUPFAM" id="SSF54197">
    <property type="entry name" value="HIT-like"/>
    <property type="match status" value="1"/>
</dbReference>
<dbReference type="InterPro" id="IPR036265">
    <property type="entry name" value="HIT-like_sf"/>
</dbReference>
<dbReference type="InParanoid" id="D2A2W5"/>
<dbReference type="Proteomes" id="UP000007266">
    <property type="component" value="Linkage group 4"/>
</dbReference>
<dbReference type="GO" id="GO:0000398">
    <property type="term" value="P:mRNA splicing, via spliceosome"/>
    <property type="evidence" value="ECO:0000318"/>
    <property type="project" value="GO_Central"/>
</dbReference>
<dbReference type="Pfam" id="PF04677">
    <property type="entry name" value="CwfJ_C_1"/>
    <property type="match status" value="1"/>
</dbReference>
<evidence type="ECO:0000313" key="8">
    <source>
        <dbReference type="Proteomes" id="UP000007266"/>
    </source>
</evidence>
<dbReference type="EMBL" id="KQ971338">
    <property type="protein sequence ID" value="EFA01994.2"/>
    <property type="molecule type" value="Genomic_DNA"/>
</dbReference>
<keyword evidence="2" id="KW-0175">Coiled coil</keyword>
<dbReference type="HOGENOM" id="CLU_015540_3_0_1"/>
<dbReference type="GO" id="GO:0071014">
    <property type="term" value="C:post-mRNA release spliceosomal complex"/>
    <property type="evidence" value="ECO:0000318"/>
    <property type="project" value="GO_Central"/>
</dbReference>
<dbReference type="PANTHER" id="PTHR12072:SF5">
    <property type="entry name" value="CWF19-LIKE PROTEIN 2"/>
    <property type="match status" value="1"/>
</dbReference>
<dbReference type="FunFam" id="3.30.428.10:FF:000021">
    <property type="entry name" value="CWF19-like protein 2 homolog"/>
    <property type="match status" value="1"/>
</dbReference>
<evidence type="ECO:0000259" key="6">
    <source>
        <dbReference type="Pfam" id="PF04677"/>
    </source>
</evidence>
<dbReference type="Pfam" id="PF04676">
    <property type="entry name" value="CwfJ_C_2"/>
    <property type="match status" value="1"/>
</dbReference>
<feature type="compositionally biased region" description="Polar residues" evidence="4">
    <location>
        <begin position="126"/>
        <end position="138"/>
    </location>
</feature>
<evidence type="ECO:0000313" key="7">
    <source>
        <dbReference type="EMBL" id="EFA01994.2"/>
    </source>
</evidence>
<evidence type="ECO:0000259" key="5">
    <source>
        <dbReference type="Pfam" id="PF04676"/>
    </source>
</evidence>
<keyword evidence="8" id="KW-1185">Reference proteome</keyword>
<dbReference type="STRING" id="7070.D2A2W5"/>
<feature type="region of interest" description="Disordered" evidence="4">
    <location>
        <begin position="192"/>
        <end position="251"/>
    </location>
</feature>
<feature type="domain" description="Cwf19-like C-terminal" evidence="6">
    <location>
        <begin position="321"/>
        <end position="444"/>
    </location>
</feature>
<proteinExistence type="inferred from homology"/>
<feature type="domain" description="Cwf19-like protein C-terminal" evidence="5">
    <location>
        <begin position="453"/>
        <end position="526"/>
    </location>
</feature>
<evidence type="ECO:0000256" key="3">
    <source>
        <dbReference type="ARBA" id="ARBA00070709"/>
    </source>
</evidence>
<organism evidence="7 8">
    <name type="scientific">Tribolium castaneum</name>
    <name type="common">Red flour beetle</name>
    <dbReference type="NCBI Taxonomy" id="7070"/>
    <lineage>
        <taxon>Eukaryota</taxon>
        <taxon>Metazoa</taxon>
        <taxon>Ecdysozoa</taxon>
        <taxon>Arthropoda</taxon>
        <taxon>Hexapoda</taxon>
        <taxon>Insecta</taxon>
        <taxon>Pterygota</taxon>
        <taxon>Neoptera</taxon>
        <taxon>Endopterygota</taxon>
        <taxon>Coleoptera</taxon>
        <taxon>Polyphaga</taxon>
        <taxon>Cucujiformia</taxon>
        <taxon>Tenebrionidae</taxon>
        <taxon>Tenebrionidae incertae sedis</taxon>
        <taxon>Tribolium</taxon>
    </lineage>
</organism>
<feature type="compositionally biased region" description="Basic and acidic residues" evidence="4">
    <location>
        <begin position="32"/>
        <end position="61"/>
    </location>
</feature>
<dbReference type="OMA" id="PWHVGLQ"/>
<reference evidence="7 8" key="1">
    <citation type="journal article" date="2008" name="Nature">
        <title>The genome of the model beetle and pest Tribolium castaneum.</title>
        <authorList>
            <consortium name="Tribolium Genome Sequencing Consortium"/>
            <person name="Richards S."/>
            <person name="Gibbs R.A."/>
            <person name="Weinstock G.M."/>
            <person name="Brown S.J."/>
            <person name="Denell R."/>
            <person name="Beeman R.W."/>
            <person name="Gibbs R."/>
            <person name="Beeman R.W."/>
            <person name="Brown S.J."/>
            <person name="Bucher G."/>
            <person name="Friedrich M."/>
            <person name="Grimmelikhuijzen C.J."/>
            <person name="Klingler M."/>
            <person name="Lorenzen M."/>
            <person name="Richards S."/>
            <person name="Roth S."/>
            <person name="Schroder R."/>
            <person name="Tautz D."/>
            <person name="Zdobnov E.M."/>
            <person name="Muzny D."/>
            <person name="Gibbs R.A."/>
            <person name="Weinstock G.M."/>
            <person name="Attaway T."/>
            <person name="Bell S."/>
            <person name="Buhay C.J."/>
            <person name="Chandrabose M.N."/>
            <person name="Chavez D."/>
            <person name="Clerk-Blankenburg K.P."/>
            <person name="Cree A."/>
            <person name="Dao M."/>
            <person name="Davis C."/>
            <person name="Chacko J."/>
            <person name="Dinh H."/>
            <person name="Dugan-Rocha S."/>
            <person name="Fowler G."/>
            <person name="Garner T.T."/>
            <person name="Garnes J."/>
            <person name="Gnirke A."/>
            <person name="Hawes A."/>
            <person name="Hernandez J."/>
            <person name="Hines S."/>
            <person name="Holder M."/>
            <person name="Hume J."/>
            <person name="Jhangiani S.N."/>
            <person name="Joshi V."/>
            <person name="Khan Z.M."/>
            <person name="Jackson L."/>
            <person name="Kovar C."/>
            <person name="Kowis A."/>
            <person name="Lee S."/>
            <person name="Lewis L.R."/>
            <person name="Margolis J."/>
            <person name="Morgan M."/>
            <person name="Nazareth L.V."/>
            <person name="Nguyen N."/>
            <person name="Okwuonu G."/>
            <person name="Parker D."/>
            <person name="Richards S."/>
            <person name="Ruiz S.J."/>
            <person name="Santibanez J."/>
            <person name="Savard J."/>
            <person name="Scherer S.E."/>
            <person name="Schneider B."/>
            <person name="Sodergren E."/>
            <person name="Tautz D."/>
            <person name="Vattahil S."/>
            <person name="Villasana D."/>
            <person name="White C.S."/>
            <person name="Wright R."/>
            <person name="Park Y."/>
            <person name="Beeman R.W."/>
            <person name="Lord J."/>
            <person name="Oppert B."/>
            <person name="Lorenzen M."/>
            <person name="Brown S."/>
            <person name="Wang L."/>
            <person name="Savard J."/>
            <person name="Tautz D."/>
            <person name="Richards S."/>
            <person name="Weinstock G."/>
            <person name="Gibbs R.A."/>
            <person name="Liu Y."/>
            <person name="Worley K."/>
            <person name="Weinstock G."/>
            <person name="Elsik C.G."/>
            <person name="Reese J.T."/>
            <person name="Elhaik E."/>
            <person name="Landan G."/>
            <person name="Graur D."/>
            <person name="Arensburger P."/>
            <person name="Atkinson P."/>
            <person name="Beeman R.W."/>
            <person name="Beidler J."/>
            <person name="Brown S.J."/>
            <person name="Demuth J.P."/>
            <person name="Drury D.W."/>
            <person name="Du Y.Z."/>
            <person name="Fujiwara H."/>
            <person name="Lorenzen M."/>
            <person name="Maselli V."/>
            <person name="Osanai M."/>
            <person name="Park Y."/>
            <person name="Robertson H.M."/>
            <person name="Tu Z."/>
            <person name="Wang J.J."/>
            <person name="Wang S."/>
            <person name="Richards S."/>
            <person name="Song H."/>
            <person name="Zhang L."/>
            <person name="Sodergren E."/>
            <person name="Werner D."/>
            <person name="Stanke M."/>
            <person name="Morgenstern B."/>
            <person name="Solovyev V."/>
            <person name="Kosarev P."/>
            <person name="Brown G."/>
            <person name="Chen H.C."/>
            <person name="Ermolaeva O."/>
            <person name="Hlavina W."/>
            <person name="Kapustin Y."/>
            <person name="Kiryutin B."/>
            <person name="Kitts P."/>
            <person name="Maglott D."/>
            <person name="Pruitt K."/>
            <person name="Sapojnikov V."/>
            <person name="Souvorov A."/>
            <person name="Mackey A.J."/>
            <person name="Waterhouse R.M."/>
            <person name="Wyder S."/>
            <person name="Zdobnov E.M."/>
            <person name="Zdobnov E.M."/>
            <person name="Wyder S."/>
            <person name="Kriventseva E.V."/>
            <person name="Kadowaki T."/>
            <person name="Bork P."/>
            <person name="Aranda M."/>
            <person name="Bao R."/>
            <person name="Beermann A."/>
            <person name="Berns N."/>
            <person name="Bolognesi R."/>
            <person name="Bonneton F."/>
            <person name="Bopp D."/>
            <person name="Brown S.J."/>
            <person name="Bucher G."/>
            <person name="Butts T."/>
            <person name="Chaumot A."/>
            <person name="Denell R.E."/>
            <person name="Ferrier D.E."/>
            <person name="Friedrich M."/>
            <person name="Gordon C.M."/>
            <person name="Jindra M."/>
            <person name="Klingler M."/>
            <person name="Lan Q."/>
            <person name="Lattorff H.M."/>
            <person name="Laudet V."/>
            <person name="von Levetsow C."/>
            <person name="Liu Z."/>
            <person name="Lutz R."/>
            <person name="Lynch J.A."/>
            <person name="da Fonseca R.N."/>
            <person name="Posnien N."/>
            <person name="Reuter R."/>
            <person name="Roth S."/>
            <person name="Savard J."/>
            <person name="Schinko J.B."/>
            <person name="Schmitt C."/>
            <person name="Schoppmeier M."/>
            <person name="Schroder R."/>
            <person name="Shippy T.D."/>
            <person name="Simonnet F."/>
            <person name="Marques-Souza H."/>
            <person name="Tautz D."/>
            <person name="Tomoyasu Y."/>
            <person name="Trauner J."/>
            <person name="Van der Zee M."/>
            <person name="Vervoort M."/>
            <person name="Wittkopp N."/>
            <person name="Wimmer E.A."/>
            <person name="Yang X."/>
            <person name="Jones A.K."/>
            <person name="Sattelle D.B."/>
            <person name="Ebert P.R."/>
            <person name="Nelson D."/>
            <person name="Scott J.G."/>
            <person name="Beeman R.W."/>
            <person name="Muthukrishnan S."/>
            <person name="Kramer K.J."/>
            <person name="Arakane Y."/>
            <person name="Beeman R.W."/>
            <person name="Zhu Q."/>
            <person name="Hogenkamp D."/>
            <person name="Dixit R."/>
            <person name="Oppert B."/>
            <person name="Jiang H."/>
            <person name="Zou Z."/>
            <person name="Marshall J."/>
            <person name="Elpidina E."/>
            <person name="Vinokurov K."/>
            <person name="Oppert C."/>
            <person name="Zou Z."/>
            <person name="Evans J."/>
            <person name="Lu Z."/>
            <person name="Zhao P."/>
            <person name="Sumathipala N."/>
            <person name="Altincicek B."/>
            <person name="Vilcinskas A."/>
            <person name="Williams M."/>
            <person name="Hultmark D."/>
            <person name="Hetru C."/>
            <person name="Jiang H."/>
            <person name="Grimmelikhuijzen C.J."/>
            <person name="Hauser F."/>
            <person name="Cazzamali G."/>
            <person name="Williamson M."/>
            <person name="Park Y."/>
            <person name="Li B."/>
            <person name="Tanaka Y."/>
            <person name="Predel R."/>
            <person name="Neupert S."/>
            <person name="Schachtner J."/>
            <person name="Verleyen P."/>
            <person name="Raible F."/>
            <person name="Bork P."/>
            <person name="Friedrich M."/>
            <person name="Walden K.K."/>
            <person name="Robertson H.M."/>
            <person name="Angeli S."/>
            <person name="Foret S."/>
            <person name="Bucher G."/>
            <person name="Schuetz S."/>
            <person name="Maleszka R."/>
            <person name="Wimmer E.A."/>
            <person name="Beeman R.W."/>
            <person name="Lorenzen M."/>
            <person name="Tomoyasu Y."/>
            <person name="Miller S.C."/>
            <person name="Grossmann D."/>
            <person name="Bucher G."/>
        </authorList>
    </citation>
    <scope>NUCLEOTIDE SEQUENCE [LARGE SCALE GENOMIC DNA]</scope>
    <source>
        <strain evidence="7 8">Georgia GA2</strain>
    </source>
</reference>
<protein>
    <recommendedName>
        <fullName evidence="3">CWF19-like protein 2</fullName>
    </recommendedName>
</protein>
<evidence type="ECO:0000256" key="4">
    <source>
        <dbReference type="SAM" id="MobiDB-lite"/>
    </source>
</evidence>